<proteinExistence type="predicted"/>
<dbReference type="EMBL" id="JABFAA010025664">
    <property type="protein sequence ID" value="MBA0700473.1"/>
    <property type="molecule type" value="Genomic_DNA"/>
</dbReference>
<sequence>MVVYFFPILEVSWRAKLLGREALNSGRNEDFEFLDGDVVRSMVNGRNMNTCSILLEGWDFLNTDGSVRIKDDFATAGGVGILDGLNILIDHGLDNVMIQSDSLEVVITIQESSTGGSNKALIKKIL</sequence>
<dbReference type="AlphaFoldDB" id="A0A7J8YLJ9"/>
<protein>
    <recommendedName>
        <fullName evidence="3">RNase H type-1 domain-containing protein</fullName>
    </recommendedName>
</protein>
<evidence type="ECO:0000313" key="2">
    <source>
        <dbReference type="Proteomes" id="UP000593577"/>
    </source>
</evidence>
<organism evidence="1 2">
    <name type="scientific">Gossypium aridum</name>
    <name type="common">American cotton</name>
    <name type="synonym">Erioxylum aridum</name>
    <dbReference type="NCBI Taxonomy" id="34290"/>
    <lineage>
        <taxon>Eukaryota</taxon>
        <taxon>Viridiplantae</taxon>
        <taxon>Streptophyta</taxon>
        <taxon>Embryophyta</taxon>
        <taxon>Tracheophyta</taxon>
        <taxon>Spermatophyta</taxon>
        <taxon>Magnoliopsida</taxon>
        <taxon>eudicotyledons</taxon>
        <taxon>Gunneridae</taxon>
        <taxon>Pentapetalae</taxon>
        <taxon>rosids</taxon>
        <taxon>malvids</taxon>
        <taxon>Malvales</taxon>
        <taxon>Malvaceae</taxon>
        <taxon>Malvoideae</taxon>
        <taxon>Gossypium</taxon>
    </lineage>
</organism>
<reference evidence="1 2" key="1">
    <citation type="journal article" date="2019" name="Genome Biol. Evol.">
        <title>Insights into the evolution of the New World diploid cottons (Gossypium, subgenus Houzingenia) based on genome sequencing.</title>
        <authorList>
            <person name="Grover C.E."/>
            <person name="Arick M.A. 2nd"/>
            <person name="Thrash A."/>
            <person name="Conover J.L."/>
            <person name="Sanders W.S."/>
            <person name="Peterson D.G."/>
            <person name="Frelichowski J.E."/>
            <person name="Scheffler J.A."/>
            <person name="Scheffler B.E."/>
            <person name="Wendel J.F."/>
        </authorList>
    </citation>
    <scope>NUCLEOTIDE SEQUENCE [LARGE SCALE GENOMIC DNA]</scope>
    <source>
        <strain evidence="1">185</strain>
        <tissue evidence="1">Leaf</tissue>
    </source>
</reference>
<evidence type="ECO:0008006" key="3">
    <source>
        <dbReference type="Google" id="ProtNLM"/>
    </source>
</evidence>
<evidence type="ECO:0000313" key="1">
    <source>
        <dbReference type="EMBL" id="MBA0700473.1"/>
    </source>
</evidence>
<accession>A0A7J8YLJ9</accession>
<comment type="caution">
    <text evidence="1">The sequence shown here is derived from an EMBL/GenBank/DDBJ whole genome shotgun (WGS) entry which is preliminary data.</text>
</comment>
<dbReference type="Proteomes" id="UP000593577">
    <property type="component" value="Unassembled WGS sequence"/>
</dbReference>
<keyword evidence="2" id="KW-1185">Reference proteome</keyword>
<gene>
    <name evidence="1" type="ORF">Goari_000075</name>
</gene>
<name>A0A7J8YLJ9_GOSAI</name>